<dbReference type="InterPro" id="IPR013099">
    <property type="entry name" value="K_chnl_dom"/>
</dbReference>
<evidence type="ECO:0000256" key="9">
    <source>
        <dbReference type="ARBA" id="ARBA00023136"/>
    </source>
</evidence>
<feature type="domain" description="RCK N-terminal" evidence="13">
    <location>
        <begin position="114"/>
        <end position="239"/>
    </location>
</feature>
<dbReference type="PANTHER" id="PTHR10027:SF10">
    <property type="entry name" value="SLOWPOKE 2, ISOFORM D"/>
    <property type="match status" value="1"/>
</dbReference>
<keyword evidence="4 12" id="KW-0812">Transmembrane</keyword>
<evidence type="ECO:0000256" key="11">
    <source>
        <dbReference type="ARBA" id="ARBA00034430"/>
    </source>
</evidence>
<evidence type="ECO:0000256" key="2">
    <source>
        <dbReference type="ARBA" id="ARBA00022448"/>
    </source>
</evidence>
<dbReference type="PROSITE" id="PS51201">
    <property type="entry name" value="RCK_N"/>
    <property type="match status" value="1"/>
</dbReference>
<evidence type="ECO:0000256" key="10">
    <source>
        <dbReference type="ARBA" id="ARBA00023303"/>
    </source>
</evidence>
<evidence type="ECO:0000256" key="8">
    <source>
        <dbReference type="ARBA" id="ARBA00023065"/>
    </source>
</evidence>
<dbReference type="InterPro" id="IPR047871">
    <property type="entry name" value="K_chnl_Slo-like"/>
</dbReference>
<dbReference type="EMBL" id="JAVDQH010000005">
    <property type="protein sequence ID" value="MDR6243669.1"/>
    <property type="molecule type" value="Genomic_DNA"/>
</dbReference>
<keyword evidence="3" id="KW-0633">Potassium transport</keyword>
<feature type="transmembrane region" description="Helical" evidence="12">
    <location>
        <begin position="73"/>
        <end position="94"/>
    </location>
</feature>
<feature type="transmembrane region" description="Helical" evidence="12">
    <location>
        <begin position="46"/>
        <end position="66"/>
    </location>
</feature>
<proteinExistence type="predicted"/>
<dbReference type="RefSeq" id="WP_188776873.1">
    <property type="nucleotide sequence ID" value="NZ_BMMB01000008.1"/>
</dbReference>
<evidence type="ECO:0000313" key="15">
    <source>
        <dbReference type="Proteomes" id="UP001185028"/>
    </source>
</evidence>
<evidence type="ECO:0000256" key="4">
    <source>
        <dbReference type="ARBA" id="ARBA00022692"/>
    </source>
</evidence>
<comment type="caution">
    <text evidence="14">The sequence shown here is derived from an EMBL/GenBank/DDBJ whole genome shotgun (WGS) entry which is preliminary data.</text>
</comment>
<dbReference type="PANTHER" id="PTHR10027">
    <property type="entry name" value="CALCIUM-ACTIVATED POTASSIUM CHANNEL ALPHA CHAIN"/>
    <property type="match status" value="1"/>
</dbReference>
<evidence type="ECO:0000256" key="1">
    <source>
        <dbReference type="ARBA" id="ARBA00004651"/>
    </source>
</evidence>
<dbReference type="GO" id="GO:0034220">
    <property type="term" value="P:monoatomic ion transmembrane transport"/>
    <property type="evidence" value="ECO:0007669"/>
    <property type="project" value="UniProtKB-KW"/>
</dbReference>
<evidence type="ECO:0000256" key="6">
    <source>
        <dbReference type="ARBA" id="ARBA00022958"/>
    </source>
</evidence>
<gene>
    <name evidence="14" type="ORF">JOC58_001562</name>
</gene>
<keyword evidence="7 12" id="KW-1133">Transmembrane helix</keyword>
<reference evidence="14 15" key="1">
    <citation type="submission" date="2023-07" db="EMBL/GenBank/DDBJ databases">
        <title>Genomic Encyclopedia of Type Strains, Phase IV (KMG-IV): sequencing the most valuable type-strain genomes for metagenomic binning, comparative biology and taxonomic classification.</title>
        <authorList>
            <person name="Goeker M."/>
        </authorList>
    </citation>
    <scope>NUCLEOTIDE SEQUENCE [LARGE SCALE GENOMIC DNA]</scope>
    <source>
        <strain evidence="14 15">DSM 22170</strain>
    </source>
</reference>
<evidence type="ECO:0000256" key="12">
    <source>
        <dbReference type="SAM" id="Phobius"/>
    </source>
</evidence>
<dbReference type="SUPFAM" id="SSF81324">
    <property type="entry name" value="Voltage-gated potassium channels"/>
    <property type="match status" value="1"/>
</dbReference>
<keyword evidence="2" id="KW-0813">Transport</keyword>
<comment type="subcellular location">
    <subcellularLocation>
        <location evidence="1">Cell membrane</location>
        <topology evidence="1">Multi-pass membrane protein</topology>
    </subcellularLocation>
</comment>
<keyword evidence="8" id="KW-0406">Ion transport</keyword>
<evidence type="ECO:0000256" key="3">
    <source>
        <dbReference type="ARBA" id="ARBA00022538"/>
    </source>
</evidence>
<keyword evidence="5" id="KW-0631">Potassium channel</keyword>
<keyword evidence="6" id="KW-0630">Potassium</keyword>
<dbReference type="SUPFAM" id="SSF51735">
    <property type="entry name" value="NAD(P)-binding Rossmann-fold domains"/>
    <property type="match status" value="1"/>
</dbReference>
<comment type="catalytic activity">
    <reaction evidence="11">
        <text>K(+)(in) = K(+)(out)</text>
        <dbReference type="Rhea" id="RHEA:29463"/>
        <dbReference type="ChEBI" id="CHEBI:29103"/>
    </reaction>
</comment>
<protein>
    <submittedName>
        <fullName evidence="14">Voltage-gated potassium channel</fullName>
    </submittedName>
</protein>
<dbReference type="InterPro" id="IPR036291">
    <property type="entry name" value="NAD(P)-bd_dom_sf"/>
</dbReference>
<organism evidence="14 15">
    <name type="scientific">Paenibacillus hunanensis</name>
    <dbReference type="NCBI Taxonomy" id="539262"/>
    <lineage>
        <taxon>Bacteria</taxon>
        <taxon>Bacillati</taxon>
        <taxon>Bacillota</taxon>
        <taxon>Bacilli</taxon>
        <taxon>Bacillales</taxon>
        <taxon>Paenibacillaceae</taxon>
        <taxon>Paenibacillus</taxon>
    </lineage>
</organism>
<dbReference type="Gene3D" id="3.40.50.720">
    <property type="entry name" value="NAD(P)-binding Rossmann-like Domain"/>
    <property type="match status" value="1"/>
</dbReference>
<keyword evidence="9 12" id="KW-0472">Membrane</keyword>
<keyword evidence="10 14" id="KW-0407">Ion channel</keyword>
<evidence type="ECO:0000256" key="5">
    <source>
        <dbReference type="ARBA" id="ARBA00022826"/>
    </source>
</evidence>
<dbReference type="Gene3D" id="1.10.287.70">
    <property type="match status" value="1"/>
</dbReference>
<keyword evidence="15" id="KW-1185">Reference proteome</keyword>
<dbReference type="Proteomes" id="UP001185028">
    <property type="component" value="Unassembled WGS sequence"/>
</dbReference>
<sequence>MHIIIQLSRRLIRMRKSVLAFTALLFIMLSSGIAYALEPTTFGHWFNALYWVLTTMATVGYGDYFMESIPGKLFTIFLYIFGIGLLSLIIGKIIDSMGEYNRRRDAGKLSYSGQGHIIIINWSKKAHYAIDELFSSNPKLDILIIDQLEKHPYDHPQVHYVKGDPTREETLLQASIATAQSAIIFTDSRIDDASLVDGKSLLVASSIERTAPQVHTTVEIMLENHIQNFRHVHINEFVLSHDAISRLAVRSALHEGNNDIINQLLNRRYGEDLFQVEVRPQWHTYGDAFHTLLAEGATLISDRNDMTINRKLDQPIPAEAKLFVLCDDATHLRIKVNYANELQ</sequence>
<evidence type="ECO:0000256" key="7">
    <source>
        <dbReference type="ARBA" id="ARBA00022989"/>
    </source>
</evidence>
<dbReference type="Pfam" id="PF22614">
    <property type="entry name" value="Slo-like_RCK"/>
    <property type="match status" value="1"/>
</dbReference>
<accession>A0ABU1IWP1</accession>
<dbReference type="Pfam" id="PF07885">
    <property type="entry name" value="Ion_trans_2"/>
    <property type="match status" value="1"/>
</dbReference>
<dbReference type="InterPro" id="IPR003148">
    <property type="entry name" value="RCK_N"/>
</dbReference>
<name>A0ABU1IWP1_9BACL</name>
<evidence type="ECO:0000313" key="14">
    <source>
        <dbReference type="EMBL" id="MDR6243669.1"/>
    </source>
</evidence>
<evidence type="ECO:0000259" key="13">
    <source>
        <dbReference type="PROSITE" id="PS51201"/>
    </source>
</evidence>